<dbReference type="Gene3D" id="2.40.50.220">
    <property type="entry name" value="EutN/Ccml"/>
    <property type="match status" value="1"/>
</dbReference>
<keyword evidence="3" id="KW-1283">Bacterial microcompartment</keyword>
<organism evidence="6 9">
    <name type="scientific">Halanaerobium congolense</name>
    <dbReference type="NCBI Taxonomy" id="54121"/>
    <lineage>
        <taxon>Bacteria</taxon>
        <taxon>Bacillati</taxon>
        <taxon>Bacillota</taxon>
        <taxon>Clostridia</taxon>
        <taxon>Halanaerobiales</taxon>
        <taxon>Halanaerobiaceae</taxon>
        <taxon>Halanaerobium</taxon>
    </lineage>
</organism>
<reference evidence="6 9" key="2">
    <citation type="submission" date="2019-03" db="EMBL/GenBank/DDBJ databases">
        <title>Subsurface microbial communities from deep shales in Ohio and West Virginia, USA.</title>
        <authorList>
            <person name="Wrighton K."/>
        </authorList>
    </citation>
    <scope>NUCLEOTIDE SEQUENCE [LARGE SCALE GENOMIC DNA]</scope>
    <source>
        <strain evidence="6 9">DSMZ 11287</strain>
    </source>
</reference>
<evidence type="ECO:0000313" key="6">
    <source>
        <dbReference type="EMBL" id="TDX38436.1"/>
    </source>
</evidence>
<evidence type="ECO:0000313" key="5">
    <source>
        <dbReference type="EMBL" id="SES87577.1"/>
    </source>
</evidence>
<dbReference type="InterPro" id="IPR004992">
    <property type="entry name" value="EutN_CcmL"/>
</dbReference>
<dbReference type="EMBL" id="FNBJ01000009">
    <property type="protein sequence ID" value="SDF30011.1"/>
    <property type="molecule type" value="Genomic_DNA"/>
</dbReference>
<sequence length="95" mass="10331">MIIGKVIGNVWATRKDENLNGFKFMVVEPLDHSSREINKSTFVAVDQIGAGVGETVLVVNGSSARRSLCQEDLPVDASIIGIIDKVEISPEFKDD</sequence>
<dbReference type="GO" id="GO:0031470">
    <property type="term" value="C:carboxysome"/>
    <property type="evidence" value="ECO:0007669"/>
    <property type="project" value="UniProtKB-SubCell"/>
</dbReference>
<evidence type="ECO:0000313" key="7">
    <source>
        <dbReference type="Proteomes" id="UP000198612"/>
    </source>
</evidence>
<evidence type="ECO:0000313" key="4">
    <source>
        <dbReference type="EMBL" id="SDF30011.1"/>
    </source>
</evidence>
<dbReference type="PANTHER" id="PTHR36539">
    <property type="entry name" value="ETHANOLAMINE UTILIZATION PROTEIN EUTN"/>
    <property type="match status" value="1"/>
</dbReference>
<dbReference type="AlphaFoldDB" id="A0A1M7N1S2"/>
<accession>A0A1M7N1S2</accession>
<dbReference type="PANTHER" id="PTHR36539:SF2">
    <property type="entry name" value="ETHANOLAMINE UTILIZATION PROTEIN"/>
    <property type="match status" value="1"/>
</dbReference>
<dbReference type="EMBL" id="FOHG01000009">
    <property type="protein sequence ID" value="SES87577.1"/>
    <property type="molecule type" value="Genomic_DNA"/>
</dbReference>
<dbReference type="InterPro" id="IPR036677">
    <property type="entry name" value="EutN_CcmL_sf"/>
</dbReference>
<dbReference type="GeneID" id="57013664"/>
<dbReference type="CDD" id="cd01614">
    <property type="entry name" value="EutN_CcmL"/>
    <property type="match status" value="1"/>
</dbReference>
<evidence type="ECO:0000256" key="3">
    <source>
        <dbReference type="ARBA" id="ARBA00024446"/>
    </source>
</evidence>
<dbReference type="Proteomes" id="UP000198612">
    <property type="component" value="Unassembled WGS sequence"/>
</dbReference>
<dbReference type="EMBL" id="SOEF01000035">
    <property type="protein sequence ID" value="TDX38436.1"/>
    <property type="molecule type" value="Genomic_DNA"/>
</dbReference>
<proteinExistence type="predicted"/>
<dbReference type="Pfam" id="PF03319">
    <property type="entry name" value="EutN_CcmL"/>
    <property type="match status" value="1"/>
</dbReference>
<dbReference type="PROSITE" id="PS51932">
    <property type="entry name" value="BMV"/>
    <property type="match status" value="1"/>
</dbReference>
<dbReference type="OrthoDB" id="196195at2"/>
<name>A0A1M7N1S2_9FIRM</name>
<reference evidence="7 8" key="1">
    <citation type="submission" date="2016-10" db="EMBL/GenBank/DDBJ databases">
        <authorList>
            <person name="Varghese N."/>
            <person name="Submissions S."/>
        </authorList>
    </citation>
    <scope>NUCLEOTIDE SEQUENCE [LARGE SCALE GENOMIC DNA]</scope>
    <source>
        <strain evidence="4 8">WG2</strain>
        <strain evidence="5 7">WG5</strain>
    </source>
</reference>
<keyword evidence="8" id="KW-1185">Reference proteome</keyword>
<dbReference type="Proteomes" id="UP000295472">
    <property type="component" value="Unassembled WGS sequence"/>
</dbReference>
<gene>
    <name evidence="6" type="ORF">C7954_13517</name>
    <name evidence="4" type="ORF">SAMN04488598_10961</name>
    <name evidence="5" type="ORF">SAMN04515652_10960</name>
</gene>
<dbReference type="Proteomes" id="UP000199519">
    <property type="component" value="Unassembled WGS sequence"/>
</dbReference>
<evidence type="ECO:0000313" key="9">
    <source>
        <dbReference type="Proteomes" id="UP000295472"/>
    </source>
</evidence>
<dbReference type="RefSeq" id="WP_073159472.1">
    <property type="nucleotide sequence ID" value="NZ_FNBJ01000009.1"/>
</dbReference>
<keyword evidence="2" id="KW-1282">Carboxysome</keyword>
<comment type="subcellular location">
    <subcellularLocation>
        <location evidence="1">Carboxysome</location>
    </subcellularLocation>
</comment>
<evidence type="ECO:0000256" key="1">
    <source>
        <dbReference type="ARBA" id="ARBA00023587"/>
    </source>
</evidence>
<evidence type="ECO:0000313" key="8">
    <source>
        <dbReference type="Proteomes" id="UP000199519"/>
    </source>
</evidence>
<protein>
    <submittedName>
        <fullName evidence="6">Ethanolamine utilization protein EutN</fullName>
    </submittedName>
</protein>
<dbReference type="SUPFAM" id="SSF159133">
    <property type="entry name" value="EutN/CcmL-like"/>
    <property type="match status" value="1"/>
</dbReference>
<evidence type="ECO:0000256" key="2">
    <source>
        <dbReference type="ARBA" id="ARBA00023669"/>
    </source>
</evidence>